<evidence type="ECO:0000313" key="3">
    <source>
        <dbReference type="Proteomes" id="UP000799750"/>
    </source>
</evidence>
<evidence type="ECO:0000256" key="1">
    <source>
        <dbReference type="SAM" id="MobiDB-lite"/>
    </source>
</evidence>
<gene>
    <name evidence="2" type="ORF">BU16DRAFT_563207</name>
</gene>
<protein>
    <submittedName>
        <fullName evidence="2">Uncharacterized protein</fullName>
    </submittedName>
</protein>
<proteinExistence type="predicted"/>
<keyword evidence="3" id="KW-1185">Reference proteome</keyword>
<feature type="compositionally biased region" description="Basic residues" evidence="1">
    <location>
        <begin position="143"/>
        <end position="153"/>
    </location>
</feature>
<feature type="compositionally biased region" description="Acidic residues" evidence="1">
    <location>
        <begin position="91"/>
        <end position="101"/>
    </location>
</feature>
<sequence length="160" mass="17985">MPPYVKNAKSGTTGKRSHHCAVCNGPVKQRCIGPHVEYCHECGHIYALKHGCFEHGYSAGYNLAEEAAFKRRPKNRIVEFFSTLGKKKEEEPEEEEPEPAYDTDWRAPEGKKKYYRPKVNKDEDNEDDGADGKQNAPIDPPKQKGKKGAKIRRGAQTAAN</sequence>
<organism evidence="2 3">
    <name type="scientific">Lophium mytilinum</name>
    <dbReference type="NCBI Taxonomy" id="390894"/>
    <lineage>
        <taxon>Eukaryota</taxon>
        <taxon>Fungi</taxon>
        <taxon>Dikarya</taxon>
        <taxon>Ascomycota</taxon>
        <taxon>Pezizomycotina</taxon>
        <taxon>Dothideomycetes</taxon>
        <taxon>Pleosporomycetidae</taxon>
        <taxon>Mytilinidiales</taxon>
        <taxon>Mytilinidiaceae</taxon>
        <taxon>Lophium</taxon>
    </lineage>
</organism>
<reference evidence="2" key="1">
    <citation type="journal article" date="2020" name="Stud. Mycol.">
        <title>101 Dothideomycetes genomes: a test case for predicting lifestyles and emergence of pathogens.</title>
        <authorList>
            <person name="Haridas S."/>
            <person name="Albert R."/>
            <person name="Binder M."/>
            <person name="Bloem J."/>
            <person name="Labutti K."/>
            <person name="Salamov A."/>
            <person name="Andreopoulos B."/>
            <person name="Baker S."/>
            <person name="Barry K."/>
            <person name="Bills G."/>
            <person name="Bluhm B."/>
            <person name="Cannon C."/>
            <person name="Castanera R."/>
            <person name="Culley D."/>
            <person name="Daum C."/>
            <person name="Ezra D."/>
            <person name="Gonzalez J."/>
            <person name="Henrissat B."/>
            <person name="Kuo A."/>
            <person name="Liang C."/>
            <person name="Lipzen A."/>
            <person name="Lutzoni F."/>
            <person name="Magnuson J."/>
            <person name="Mondo S."/>
            <person name="Nolan M."/>
            <person name="Ohm R."/>
            <person name="Pangilinan J."/>
            <person name="Park H.-J."/>
            <person name="Ramirez L."/>
            <person name="Alfaro M."/>
            <person name="Sun H."/>
            <person name="Tritt A."/>
            <person name="Yoshinaga Y."/>
            <person name="Zwiers L.-H."/>
            <person name="Turgeon B."/>
            <person name="Goodwin S."/>
            <person name="Spatafora J."/>
            <person name="Crous P."/>
            <person name="Grigoriev I."/>
        </authorList>
    </citation>
    <scope>NUCLEOTIDE SEQUENCE</scope>
    <source>
        <strain evidence="2">CBS 269.34</strain>
    </source>
</reference>
<name>A0A6A6QPI8_9PEZI</name>
<evidence type="ECO:0000313" key="2">
    <source>
        <dbReference type="EMBL" id="KAF2494281.1"/>
    </source>
</evidence>
<accession>A0A6A6QPI8</accession>
<dbReference type="Proteomes" id="UP000799750">
    <property type="component" value="Unassembled WGS sequence"/>
</dbReference>
<dbReference type="OrthoDB" id="10396595at2759"/>
<dbReference type="AlphaFoldDB" id="A0A6A6QPI8"/>
<dbReference type="EMBL" id="MU004191">
    <property type="protein sequence ID" value="KAF2494281.1"/>
    <property type="molecule type" value="Genomic_DNA"/>
</dbReference>
<feature type="region of interest" description="Disordered" evidence="1">
    <location>
        <begin position="83"/>
        <end position="160"/>
    </location>
</feature>
<feature type="compositionally biased region" description="Basic and acidic residues" evidence="1">
    <location>
        <begin position="103"/>
        <end position="112"/>
    </location>
</feature>